<organism evidence="3 4">
    <name type="scientific">Duganella callida</name>
    <dbReference type="NCBI Taxonomy" id="2561932"/>
    <lineage>
        <taxon>Bacteria</taxon>
        <taxon>Pseudomonadati</taxon>
        <taxon>Pseudomonadota</taxon>
        <taxon>Betaproteobacteria</taxon>
        <taxon>Burkholderiales</taxon>
        <taxon>Oxalobacteraceae</taxon>
        <taxon>Telluria group</taxon>
        <taxon>Duganella</taxon>
    </lineage>
</organism>
<sequence length="520" mass="54773">MTLSLRSILFALPLLASAVAPSSQAAAAPVPWTGTWAVTPWITDDNGFHNQTIRQIVHTSIGGTSARVHLSNRFGTQPVVIGSAYIALRDSEARTVAGSSRQILFGAKAAVTIPAGGEVVSDAVAFDVPALGDVAVSLYVPGDTAPRATGHSASLQDVYFAPGNAAAKPDMPGVSTNSVSGQAYYFLTNLDVQNPAATGAVVAFGASITDGLASRPNANLRWTNDLAQRLRQAGMTVGVLNQGISGNNFFTDGAGQAGRTRFDQDVLRQPGVKWVIVSDDAVNNLNNANPVPAADLIAVYKELSSAAHLAKVKFLCSTLTPFHGTNEWTQAAEDTRAQLNTFMTSADSGCDAVVDQAQATGDPADPTRYLSQYNSGDSLHPNDAGMQAIADAVPLSALAPLPPVAKPQECGQLLPGQGLKRGERLYSCDGRFVLDLQNDGNLVIYEGNVPLWNTRTEGSSAAQVLMQADGNLVEYDAIGRVLWQSGVTGHPDAETYLQNDGNFVTYSKGLPVWYTNTCCH</sequence>
<dbReference type="EMBL" id="SPVG01000146">
    <property type="protein sequence ID" value="TFW20672.1"/>
    <property type="molecule type" value="Genomic_DNA"/>
</dbReference>
<protein>
    <submittedName>
        <fullName evidence="3">G-D-S-L family lipolytic protein</fullName>
    </submittedName>
</protein>
<comment type="caution">
    <text evidence="3">The sequence shown here is derived from an EMBL/GenBank/DDBJ whole genome shotgun (WGS) entry which is preliminary data.</text>
</comment>
<evidence type="ECO:0000313" key="3">
    <source>
        <dbReference type="EMBL" id="TFW20672.1"/>
    </source>
</evidence>
<dbReference type="SUPFAM" id="SSF51110">
    <property type="entry name" value="alpha-D-mannose-specific plant lectins"/>
    <property type="match status" value="1"/>
</dbReference>
<gene>
    <name evidence="3" type="ORF">E4L98_14375</name>
</gene>
<dbReference type="OrthoDB" id="1828825at2"/>
<evidence type="ECO:0000256" key="1">
    <source>
        <dbReference type="SAM" id="SignalP"/>
    </source>
</evidence>
<feature type="chain" id="PRO_5021184681" evidence="1">
    <location>
        <begin position="28"/>
        <end position="520"/>
    </location>
</feature>
<evidence type="ECO:0000313" key="4">
    <source>
        <dbReference type="Proteomes" id="UP000297729"/>
    </source>
</evidence>
<dbReference type="SMART" id="SM00108">
    <property type="entry name" value="B_lectin"/>
    <property type="match status" value="1"/>
</dbReference>
<dbReference type="InterPro" id="IPR036426">
    <property type="entry name" value="Bulb-type_lectin_dom_sf"/>
</dbReference>
<dbReference type="InterPro" id="IPR053140">
    <property type="entry name" value="GDSL_Rv0518-like"/>
</dbReference>
<dbReference type="InterPro" id="IPR013830">
    <property type="entry name" value="SGNH_hydro"/>
</dbReference>
<dbReference type="Gene3D" id="2.90.10.10">
    <property type="entry name" value="Bulb-type lectin domain"/>
    <property type="match status" value="2"/>
</dbReference>
<dbReference type="PANTHER" id="PTHR43784">
    <property type="entry name" value="GDSL-LIKE LIPASE/ACYLHYDROLASE, PUTATIVE (AFU_ORTHOLOGUE AFUA_2G00820)-RELATED"/>
    <property type="match status" value="1"/>
</dbReference>
<dbReference type="AlphaFoldDB" id="A0A4Y9SGR3"/>
<accession>A0A4Y9SGR3</accession>
<dbReference type="GO" id="GO:0016788">
    <property type="term" value="F:hydrolase activity, acting on ester bonds"/>
    <property type="evidence" value="ECO:0007669"/>
    <property type="project" value="UniProtKB-ARBA"/>
</dbReference>
<dbReference type="RefSeq" id="WP_135202240.1">
    <property type="nucleotide sequence ID" value="NZ_SPVG01000146.1"/>
</dbReference>
<dbReference type="InterPro" id="IPR036514">
    <property type="entry name" value="SGNH_hydro_sf"/>
</dbReference>
<dbReference type="SUPFAM" id="SSF52266">
    <property type="entry name" value="SGNH hydrolase"/>
    <property type="match status" value="1"/>
</dbReference>
<keyword evidence="4" id="KW-1185">Reference proteome</keyword>
<proteinExistence type="predicted"/>
<dbReference type="PROSITE" id="PS50927">
    <property type="entry name" value="BULB_LECTIN"/>
    <property type="match status" value="1"/>
</dbReference>
<dbReference type="Proteomes" id="UP000297729">
    <property type="component" value="Unassembled WGS sequence"/>
</dbReference>
<dbReference type="PANTHER" id="PTHR43784:SF2">
    <property type="entry name" value="GDSL-LIKE LIPASE_ACYLHYDROLASE, PUTATIVE (AFU_ORTHOLOGUE AFUA_2G00820)-RELATED"/>
    <property type="match status" value="1"/>
</dbReference>
<feature type="domain" description="Bulb-type lectin" evidence="2">
    <location>
        <begin position="410"/>
        <end position="518"/>
    </location>
</feature>
<dbReference type="Gene3D" id="3.40.50.1110">
    <property type="entry name" value="SGNH hydrolase"/>
    <property type="match status" value="1"/>
</dbReference>
<evidence type="ECO:0000259" key="2">
    <source>
        <dbReference type="PROSITE" id="PS50927"/>
    </source>
</evidence>
<name>A0A4Y9SGR3_9BURK</name>
<keyword evidence="1" id="KW-0732">Signal</keyword>
<reference evidence="3 4" key="1">
    <citation type="submission" date="2019-03" db="EMBL/GenBank/DDBJ databases">
        <title>Draft Genome Sequence of Duganella callidus sp. nov., a Novel Duganella Species Isolated from Cultivated Soil.</title>
        <authorList>
            <person name="Raths R."/>
            <person name="Peta V."/>
            <person name="Bucking H."/>
        </authorList>
    </citation>
    <scope>NUCLEOTIDE SEQUENCE [LARGE SCALE GENOMIC DNA]</scope>
    <source>
        <strain evidence="3 4">DN04</strain>
    </source>
</reference>
<dbReference type="Pfam" id="PF13472">
    <property type="entry name" value="Lipase_GDSL_2"/>
    <property type="match status" value="1"/>
</dbReference>
<dbReference type="InterPro" id="IPR001480">
    <property type="entry name" value="Bulb-type_lectin_dom"/>
</dbReference>
<feature type="signal peptide" evidence="1">
    <location>
        <begin position="1"/>
        <end position="27"/>
    </location>
</feature>